<dbReference type="Gene3D" id="3.40.30.10">
    <property type="entry name" value="Glutaredoxin"/>
    <property type="match status" value="1"/>
</dbReference>
<reference evidence="2 3" key="1">
    <citation type="submission" date="2018-09" db="EMBL/GenBank/DDBJ databases">
        <title>Altererythrobacter spongiae sp. nov., isolated from a marine sponge.</title>
        <authorList>
            <person name="Zhuang L."/>
            <person name="Luo L."/>
        </authorList>
    </citation>
    <scope>NUCLEOTIDE SEQUENCE [LARGE SCALE GENOMIC DNA]</scope>
    <source>
        <strain evidence="2 3">HN-Y73</strain>
    </source>
</reference>
<dbReference type="OrthoDB" id="462848at2"/>
<comment type="caution">
    <text evidence="2">The sequence shown here is derived from an EMBL/GenBank/DDBJ whole genome shotgun (WGS) entry which is preliminary data.</text>
</comment>
<dbReference type="Proteomes" id="UP000284395">
    <property type="component" value="Unassembled WGS sequence"/>
</dbReference>
<feature type="domain" description="Thioredoxin" evidence="1">
    <location>
        <begin position="49"/>
        <end position="183"/>
    </location>
</feature>
<dbReference type="Pfam" id="PF08534">
    <property type="entry name" value="Redoxin"/>
    <property type="match status" value="1"/>
</dbReference>
<dbReference type="InterPro" id="IPR013740">
    <property type="entry name" value="Redoxin"/>
</dbReference>
<dbReference type="SUPFAM" id="SSF52833">
    <property type="entry name" value="Thioredoxin-like"/>
    <property type="match status" value="1"/>
</dbReference>
<protein>
    <submittedName>
        <fullName evidence="2">Methylamine utilization protein MauD</fullName>
    </submittedName>
</protein>
<dbReference type="InterPro" id="IPR013766">
    <property type="entry name" value="Thioredoxin_domain"/>
</dbReference>
<proteinExistence type="predicted"/>
<dbReference type="PROSITE" id="PS51352">
    <property type="entry name" value="THIOREDOXIN_2"/>
    <property type="match status" value="1"/>
</dbReference>
<dbReference type="AlphaFoldDB" id="A0A420EQL3"/>
<evidence type="ECO:0000313" key="2">
    <source>
        <dbReference type="EMBL" id="RKF22954.1"/>
    </source>
</evidence>
<organism evidence="2 3">
    <name type="scientific">Altericroceibacterium spongiae</name>
    <dbReference type="NCBI Taxonomy" id="2320269"/>
    <lineage>
        <taxon>Bacteria</taxon>
        <taxon>Pseudomonadati</taxon>
        <taxon>Pseudomonadota</taxon>
        <taxon>Alphaproteobacteria</taxon>
        <taxon>Sphingomonadales</taxon>
        <taxon>Erythrobacteraceae</taxon>
        <taxon>Altericroceibacterium</taxon>
    </lineage>
</organism>
<dbReference type="RefSeq" id="WP_120322859.1">
    <property type="nucleotide sequence ID" value="NZ_RAPF01000001.1"/>
</dbReference>
<dbReference type="EMBL" id="RAPF01000001">
    <property type="protein sequence ID" value="RKF22954.1"/>
    <property type="molecule type" value="Genomic_DNA"/>
</dbReference>
<accession>A0A420EQL3</accession>
<evidence type="ECO:0000259" key="1">
    <source>
        <dbReference type="PROSITE" id="PS51352"/>
    </source>
</evidence>
<name>A0A420EQL3_9SPHN</name>
<gene>
    <name evidence="2" type="ORF">D6851_00035</name>
</gene>
<keyword evidence="3" id="KW-1185">Reference proteome</keyword>
<sequence>MTTALIISQVLLWIVLGLTILGGLALARQIGVLYERVAPVGALTPTHGPALGSAAPRLKLTALDGQNVEIGGPATSGRSTLVLFVSAQCPVCKVLIPTVRDVAHKERLNLIMAGDAPEEEQRSLIERHSLTDLPFVNSAELGRAYAVDKLPHAVLIDEAGVIAGRGLVNSREHLESLIVARDTGMRSVQDYLSVAKG</sequence>
<evidence type="ECO:0000313" key="3">
    <source>
        <dbReference type="Proteomes" id="UP000284395"/>
    </source>
</evidence>
<dbReference type="InterPro" id="IPR036249">
    <property type="entry name" value="Thioredoxin-like_sf"/>
</dbReference>
<dbReference type="GO" id="GO:0016491">
    <property type="term" value="F:oxidoreductase activity"/>
    <property type="evidence" value="ECO:0007669"/>
    <property type="project" value="InterPro"/>
</dbReference>